<dbReference type="InterPro" id="IPR036291">
    <property type="entry name" value="NAD(P)-bd_dom_sf"/>
</dbReference>
<name>A0A8H3G1X8_9LECA</name>
<organism evidence="5 6">
    <name type="scientific">Heterodermia speciosa</name>
    <dbReference type="NCBI Taxonomy" id="116794"/>
    <lineage>
        <taxon>Eukaryota</taxon>
        <taxon>Fungi</taxon>
        <taxon>Dikarya</taxon>
        <taxon>Ascomycota</taxon>
        <taxon>Pezizomycotina</taxon>
        <taxon>Lecanoromycetes</taxon>
        <taxon>OSLEUM clade</taxon>
        <taxon>Lecanoromycetidae</taxon>
        <taxon>Caliciales</taxon>
        <taxon>Physciaceae</taxon>
        <taxon>Heterodermia</taxon>
    </lineage>
</organism>
<dbReference type="PROSITE" id="PS00012">
    <property type="entry name" value="PHOSPHOPANTETHEINE"/>
    <property type="match status" value="1"/>
</dbReference>
<proteinExistence type="predicted"/>
<dbReference type="InterPro" id="IPR045851">
    <property type="entry name" value="AMP-bd_C_sf"/>
</dbReference>
<dbReference type="PANTHER" id="PTHR43439:SF2">
    <property type="entry name" value="ENZYME, PUTATIVE (JCVI)-RELATED"/>
    <property type="match status" value="1"/>
</dbReference>
<dbReference type="SUPFAM" id="SSF56801">
    <property type="entry name" value="Acetyl-CoA synthetase-like"/>
    <property type="match status" value="1"/>
</dbReference>
<feature type="domain" description="Thioester reductase (TE)" evidence="4">
    <location>
        <begin position="712"/>
        <end position="946"/>
    </location>
</feature>
<dbReference type="Pfam" id="PF00501">
    <property type="entry name" value="AMP-binding"/>
    <property type="match status" value="1"/>
</dbReference>
<dbReference type="Pfam" id="PF23562">
    <property type="entry name" value="AMP-binding_C_3"/>
    <property type="match status" value="1"/>
</dbReference>
<dbReference type="InterPro" id="IPR000873">
    <property type="entry name" value="AMP-dep_synth/lig_dom"/>
</dbReference>
<dbReference type="InterPro" id="IPR013120">
    <property type="entry name" value="FAR_NAD-bd"/>
</dbReference>
<dbReference type="Pfam" id="PF07993">
    <property type="entry name" value="NAD_binding_4"/>
    <property type="match status" value="1"/>
</dbReference>
<gene>
    <name evidence="5" type="ORF">HETSPECPRED_010371</name>
</gene>
<dbReference type="Gene3D" id="3.30.300.30">
    <property type="match status" value="1"/>
</dbReference>
<dbReference type="PROSITE" id="PS00455">
    <property type="entry name" value="AMP_BINDING"/>
    <property type="match status" value="1"/>
</dbReference>
<dbReference type="Gene3D" id="3.40.50.12780">
    <property type="entry name" value="N-terminal domain of ligase-like"/>
    <property type="match status" value="1"/>
</dbReference>
<dbReference type="PANTHER" id="PTHR43439">
    <property type="entry name" value="PHENYLACETATE-COENZYME A LIGASE"/>
    <property type="match status" value="1"/>
</dbReference>
<dbReference type="InterPro" id="IPR051414">
    <property type="entry name" value="Adenylate-forming_Reductase"/>
</dbReference>
<dbReference type="InterPro" id="IPR006162">
    <property type="entry name" value="Ppantetheine_attach_site"/>
</dbReference>
<dbReference type="OrthoDB" id="429813at2759"/>
<evidence type="ECO:0000259" key="4">
    <source>
        <dbReference type="Pfam" id="PF07993"/>
    </source>
</evidence>
<dbReference type="InterPro" id="IPR042099">
    <property type="entry name" value="ANL_N_sf"/>
</dbReference>
<keyword evidence="2" id="KW-0597">Phosphoprotein</keyword>
<evidence type="ECO:0000256" key="2">
    <source>
        <dbReference type="ARBA" id="ARBA00022553"/>
    </source>
</evidence>
<dbReference type="Gene3D" id="3.40.50.720">
    <property type="entry name" value="NAD(P)-binding Rossmann-like Domain"/>
    <property type="match status" value="1"/>
</dbReference>
<dbReference type="EMBL" id="CAJPDS010000092">
    <property type="protein sequence ID" value="CAF9936536.1"/>
    <property type="molecule type" value="Genomic_DNA"/>
</dbReference>
<keyword evidence="6" id="KW-1185">Reference proteome</keyword>
<keyword evidence="1" id="KW-0596">Phosphopantetheine</keyword>
<evidence type="ECO:0008006" key="7">
    <source>
        <dbReference type="Google" id="ProtNLM"/>
    </source>
</evidence>
<evidence type="ECO:0000313" key="5">
    <source>
        <dbReference type="EMBL" id="CAF9936536.1"/>
    </source>
</evidence>
<accession>A0A8H3G1X8</accession>
<dbReference type="AlphaFoldDB" id="A0A8H3G1X8"/>
<reference evidence="5" key="1">
    <citation type="submission" date="2021-03" db="EMBL/GenBank/DDBJ databases">
        <authorList>
            <person name="Tagirdzhanova G."/>
        </authorList>
    </citation>
    <scope>NUCLEOTIDE SEQUENCE</scope>
</reference>
<comment type="caution">
    <text evidence="5">The sequence shown here is derived from an EMBL/GenBank/DDBJ whole genome shotgun (WGS) entry which is preliminary data.</text>
</comment>
<dbReference type="Proteomes" id="UP000664521">
    <property type="component" value="Unassembled WGS sequence"/>
</dbReference>
<evidence type="ECO:0000259" key="3">
    <source>
        <dbReference type="Pfam" id="PF00501"/>
    </source>
</evidence>
<feature type="domain" description="AMP-dependent synthetase/ligase" evidence="3">
    <location>
        <begin position="64"/>
        <end position="361"/>
    </location>
</feature>
<evidence type="ECO:0000313" key="6">
    <source>
        <dbReference type="Proteomes" id="UP000664521"/>
    </source>
</evidence>
<sequence length="1089" mass="121423">MTVPSAFGRRLISNIIDERARTNPERPVYSIPLVSESAPLELKDISSSGHVHSVPVSSNHALQGFRDISARIFANAVDRVAWWIEAELGRGSNFPSIGYIGPHDIRYALLVLGCVKAGYKAVIVSPRNSIKADLAVLEATSCDIWVLPNHHPKFLSQLLAQRPMKVLAIAEVDELLSEEPVTKYAYEKSFDDASEEPFCVMHTSGSTGHPKPIFWKHSMLATLDATRLLPEHHGRPPWVVVFEEGDRFYSSFPFYHSAAMTMNVLVNAFYGTCNVLGPAHISPSLTLIDTLLDVGRIKVWSIIPSIVDDIGENPAVHEKFKDAKIIIASGGPVGYESASKATKSVRVMNLTGTTEGIFMGSLLVEPEDWIYFCFHPYANFDFREIEPGVYEQWIVRDESRVSFFQGIFHTFPDVQEMSLKDLYTQHPIKPGLWLYKGRTDDVVVLSNGNKIHPKDVETVISSHPAVNACLIVGTGHFQASLLVELVKPQPTSSKDQQTLLGSIYETVKRANASKPPYAAITQEYIMFTKPGMPFARTDKSTVKRRMTVVQYEKEIEEFYEKLENGNAASFKTDIDAASPETAAQDIRKVIIASLPSNEKIGLEDDLFAAGLDSVLSIRVIRCLNSAADKYIDNGGKKSAFVPQFLYSNPTINLLSKVFYNLVQGVQENSMDLVEKQTEKIKEFRAKYTADLPEFSKHRSLLQHHKDGNTVILTGSTGSLGSYILESLLRQSNIKKIYCLNRAEDGQQRQSQVNGPRGLTTDWPAHRVRFLRVDLSKPSFDLDDEQHMALLEQVTHIIHCQWPVNFNLNITSFEPHIRGVRHLIDFSLSSKLAPSLFFLSSIATVSHLKDRSEVLEVPVDVLTTINGGYGASKQVCELMLQDAYERSRVNATICRVGQVAGPVLRPEGMWSKQEWVPSIIASSKHLGLLPSTLGSMELVDWIPVDLLGDIIVELAGAAEVHREPENGFREIEVELSDTVPVYHAVNPEFTMWADLLPTVRRSLGECGIKTVTWNEWVDALAQSQRLAADMTRNPGLKLLEFFKALKLDDGNTSMVPRLDTAHAEMKSGSLAGLKPVGSVWMEAWLKQWAF</sequence>
<protein>
    <recommendedName>
        <fullName evidence="7">Carrier domain-containing protein</fullName>
    </recommendedName>
</protein>
<dbReference type="SUPFAM" id="SSF51735">
    <property type="entry name" value="NAD(P)-binding Rossmann-fold domains"/>
    <property type="match status" value="1"/>
</dbReference>
<dbReference type="InterPro" id="IPR020845">
    <property type="entry name" value="AMP-binding_CS"/>
</dbReference>
<evidence type="ECO:0000256" key="1">
    <source>
        <dbReference type="ARBA" id="ARBA00022450"/>
    </source>
</evidence>